<evidence type="ECO:0000256" key="3">
    <source>
        <dbReference type="ARBA" id="ARBA00022525"/>
    </source>
</evidence>
<keyword evidence="3" id="KW-0964">Secreted</keyword>
<dbReference type="GO" id="GO:0005576">
    <property type="term" value="C:extracellular region"/>
    <property type="evidence" value="ECO:0007669"/>
    <property type="project" value="UniProtKB-SubCell"/>
</dbReference>
<dbReference type="PANTHER" id="PTHR45650:SF12">
    <property type="entry name" value="ZINC FINGER PROTEIN"/>
    <property type="match status" value="1"/>
</dbReference>
<evidence type="ECO:0000256" key="6">
    <source>
        <dbReference type="ARBA" id="ARBA00022963"/>
    </source>
</evidence>
<evidence type="ECO:0000256" key="1">
    <source>
        <dbReference type="ARBA" id="ARBA00004613"/>
    </source>
</evidence>
<dbReference type="AlphaFoldDB" id="A0A6V7QG94"/>
<keyword evidence="4 8" id="KW-0732">Signal</keyword>
<dbReference type="GO" id="GO:0016042">
    <property type="term" value="P:lipid catabolic process"/>
    <property type="evidence" value="ECO:0007669"/>
    <property type="project" value="UniProtKB-KW"/>
</dbReference>
<keyword evidence="5" id="KW-0378">Hydrolase</keyword>
<protein>
    <recommendedName>
        <fullName evidence="10">GDSL esterase/lipase</fullName>
    </recommendedName>
</protein>
<proteinExistence type="inferred from homology"/>
<evidence type="ECO:0000256" key="7">
    <source>
        <dbReference type="ARBA" id="ARBA00023098"/>
    </source>
</evidence>
<keyword evidence="7" id="KW-0443">Lipid metabolism</keyword>
<dbReference type="EMBL" id="LR862135">
    <property type="protein sequence ID" value="CAD1842179.1"/>
    <property type="molecule type" value="Genomic_DNA"/>
</dbReference>
<name>A0A6V7QG94_ANACO</name>
<comment type="similarity">
    <text evidence="2">Belongs to the 'GDSL' lipolytic enzyme family.</text>
</comment>
<feature type="chain" id="PRO_5027571736" description="GDSL esterase/lipase" evidence="8">
    <location>
        <begin position="24"/>
        <end position="416"/>
    </location>
</feature>
<evidence type="ECO:0000256" key="5">
    <source>
        <dbReference type="ARBA" id="ARBA00022801"/>
    </source>
</evidence>
<reference evidence="9" key="1">
    <citation type="submission" date="2020-07" db="EMBL/GenBank/DDBJ databases">
        <authorList>
            <person name="Lin J."/>
        </authorList>
    </citation>
    <scope>NUCLEOTIDE SEQUENCE</scope>
</reference>
<dbReference type="InterPro" id="IPR001087">
    <property type="entry name" value="GDSL"/>
</dbReference>
<dbReference type="InterPro" id="IPR035669">
    <property type="entry name" value="SGNH_plant_lipase-like"/>
</dbReference>
<evidence type="ECO:0000256" key="8">
    <source>
        <dbReference type="SAM" id="SignalP"/>
    </source>
</evidence>
<evidence type="ECO:0000313" key="9">
    <source>
        <dbReference type="EMBL" id="CAD1842179.1"/>
    </source>
</evidence>
<dbReference type="InterPro" id="IPR051238">
    <property type="entry name" value="GDSL_esterase/lipase"/>
</dbReference>
<organism evidence="9">
    <name type="scientific">Ananas comosus var. bracteatus</name>
    <name type="common">red pineapple</name>
    <dbReference type="NCBI Taxonomy" id="296719"/>
    <lineage>
        <taxon>Eukaryota</taxon>
        <taxon>Viridiplantae</taxon>
        <taxon>Streptophyta</taxon>
        <taxon>Embryophyta</taxon>
        <taxon>Tracheophyta</taxon>
        <taxon>Spermatophyta</taxon>
        <taxon>Magnoliopsida</taxon>
        <taxon>Liliopsida</taxon>
        <taxon>Poales</taxon>
        <taxon>Bromeliaceae</taxon>
        <taxon>Bromelioideae</taxon>
        <taxon>Ananas</taxon>
    </lineage>
</organism>
<keyword evidence="6" id="KW-0442">Lipid degradation</keyword>
<accession>A0A6V7QG94</accession>
<comment type="subcellular location">
    <subcellularLocation>
        <location evidence="1">Secreted</location>
    </subcellularLocation>
</comment>
<dbReference type="InterPro" id="IPR036514">
    <property type="entry name" value="SGNH_hydro_sf"/>
</dbReference>
<sequence length="416" mass="46640">MERLSKVMVFSLGLFIRVAVAWSRGPNPQAQVPCFFIFGDSLVDNGNNNNILTLARANYRPYGVDFPQGPSGRFTNGRTMVDILAQLLGFRNYIPPYSVARGAEVLRGLNFASGAAGIRGETGNNLNVLELYIILPIVTAFLWRALSLAEQVNHFRSTLQQMKRIFRGNTTRLADYVSKCIFYVGMGSNDYLNNYFMPTMYSTSYDYTPKTYAALLLQDYSRQLTVSIIESAFTCMVENHNRISWSITEFQELYDLGARKVAVVGVGQIGCIPYELARYNNRSNKNRTGVQCNETINKAIVMFNTGLVQMVNRCNNELHEAKFIYVNTYESSKDLAANAATYGFDVIDKGCCGVGRNNGQITCLPLQTPCEDRSKYLFWDAFHPTEDANVINAKKAYNSTSPSDVYPMNIQQLALA</sequence>
<dbReference type="Pfam" id="PF00657">
    <property type="entry name" value="Lipase_GDSL"/>
    <property type="match status" value="1"/>
</dbReference>
<evidence type="ECO:0008006" key="10">
    <source>
        <dbReference type="Google" id="ProtNLM"/>
    </source>
</evidence>
<gene>
    <name evidence="9" type="ORF">CB5_LOCUS25390</name>
</gene>
<feature type="signal peptide" evidence="8">
    <location>
        <begin position="1"/>
        <end position="23"/>
    </location>
</feature>
<evidence type="ECO:0000256" key="4">
    <source>
        <dbReference type="ARBA" id="ARBA00022729"/>
    </source>
</evidence>
<dbReference type="CDD" id="cd01837">
    <property type="entry name" value="SGNH_plant_lipase_like"/>
    <property type="match status" value="1"/>
</dbReference>
<dbReference type="PANTHER" id="PTHR45650">
    <property type="entry name" value="GDSL-LIKE LIPASE/ACYLHYDROLASE-RELATED"/>
    <property type="match status" value="1"/>
</dbReference>
<dbReference type="Gene3D" id="3.40.50.1110">
    <property type="entry name" value="SGNH hydrolase"/>
    <property type="match status" value="1"/>
</dbReference>
<dbReference type="GO" id="GO:0016788">
    <property type="term" value="F:hydrolase activity, acting on ester bonds"/>
    <property type="evidence" value="ECO:0007669"/>
    <property type="project" value="InterPro"/>
</dbReference>
<evidence type="ECO:0000256" key="2">
    <source>
        <dbReference type="ARBA" id="ARBA00008668"/>
    </source>
</evidence>